<protein>
    <recommendedName>
        <fullName evidence="3">Recombinase</fullName>
    </recommendedName>
</protein>
<dbReference type="GeneID" id="32688820"/>
<name>A0ABQ0H7I0_9ACTN</name>
<evidence type="ECO:0000313" key="2">
    <source>
        <dbReference type="Proteomes" id="UP000004881"/>
    </source>
</evidence>
<reference evidence="1 2" key="1">
    <citation type="submission" date="2012-02" db="EMBL/GenBank/DDBJ databases">
        <title>Whole genome shotgun sequence of Gordonia terrae NBRC 100016.</title>
        <authorList>
            <person name="Takarada H."/>
            <person name="Hosoyama A."/>
            <person name="Tsuchikane K."/>
            <person name="Katsumata H."/>
            <person name="Yamazaki S."/>
            <person name="Fujita N."/>
        </authorList>
    </citation>
    <scope>NUCLEOTIDE SEQUENCE [LARGE SCALE GENOMIC DNA]</scope>
    <source>
        <strain evidence="1 2">NBRC 100016</strain>
    </source>
</reference>
<proteinExistence type="predicted"/>
<organism evidence="1 2">
    <name type="scientific">Gordonia terrae NBRC 100016</name>
    <dbReference type="NCBI Taxonomy" id="1089454"/>
    <lineage>
        <taxon>Bacteria</taxon>
        <taxon>Bacillati</taxon>
        <taxon>Actinomycetota</taxon>
        <taxon>Actinomycetes</taxon>
        <taxon>Mycobacteriales</taxon>
        <taxon>Gordoniaceae</taxon>
        <taxon>Gordonia</taxon>
    </lineage>
</organism>
<keyword evidence="2" id="KW-1185">Reference proteome</keyword>
<comment type="caution">
    <text evidence="1">The sequence shown here is derived from an EMBL/GenBank/DDBJ whole genome shotgun (WGS) entry which is preliminary data.</text>
</comment>
<dbReference type="RefSeq" id="WP_004018628.1">
    <property type="nucleotide sequence ID" value="NZ_BAFD01000001.1"/>
</dbReference>
<dbReference type="InterPro" id="IPR011010">
    <property type="entry name" value="DNA_brk_join_enz"/>
</dbReference>
<accession>A0ABQ0H7I0</accession>
<dbReference type="Proteomes" id="UP000004881">
    <property type="component" value="Unassembled WGS sequence"/>
</dbReference>
<evidence type="ECO:0000313" key="1">
    <source>
        <dbReference type="EMBL" id="GAB41839.1"/>
    </source>
</evidence>
<dbReference type="SUPFAM" id="SSF56349">
    <property type="entry name" value="DNA breaking-rejoining enzymes"/>
    <property type="match status" value="1"/>
</dbReference>
<gene>
    <name evidence="1" type="ORF">GOTRE_001_00870</name>
</gene>
<dbReference type="EMBL" id="BAFD01000001">
    <property type="protein sequence ID" value="GAB41839.1"/>
    <property type="molecule type" value="Genomic_DNA"/>
</dbReference>
<evidence type="ECO:0008006" key="3">
    <source>
        <dbReference type="Google" id="ProtNLM"/>
    </source>
</evidence>
<sequence>MPSGITVRAAGDSFLDSIGSPNTRRAYGIAVDKTTATLGETRRLADVADDEIGETLETLWGSSAVNTWNARRAAVASWLAWCREHGHTAPAVPAWVKRSTPPDSTTPVHSRTAIDRLIARRDIDLREKTLWRMLYETCARTEELLQVNIEDLVGRAEFGSGGSGGGCVRRGGETE</sequence>